<name>A0A9W4IQL9_9EURO</name>
<accession>A0A9W4IQL9</accession>
<dbReference type="EMBL" id="CAJVPA010000099">
    <property type="protein sequence ID" value="CAG8324476.1"/>
    <property type="molecule type" value="Genomic_DNA"/>
</dbReference>
<dbReference type="AlphaFoldDB" id="A0A9W4IQL9"/>
<organism evidence="1 2">
    <name type="scientific">Penicillium salamii</name>
    <dbReference type="NCBI Taxonomy" id="1612424"/>
    <lineage>
        <taxon>Eukaryota</taxon>
        <taxon>Fungi</taxon>
        <taxon>Dikarya</taxon>
        <taxon>Ascomycota</taxon>
        <taxon>Pezizomycotina</taxon>
        <taxon>Eurotiomycetes</taxon>
        <taxon>Eurotiomycetidae</taxon>
        <taxon>Eurotiales</taxon>
        <taxon>Aspergillaceae</taxon>
        <taxon>Penicillium</taxon>
    </lineage>
</organism>
<comment type="caution">
    <text evidence="1">The sequence shown here is derived from an EMBL/GenBank/DDBJ whole genome shotgun (WGS) entry which is preliminary data.</text>
</comment>
<dbReference type="Proteomes" id="UP001152646">
    <property type="component" value="Unassembled WGS sequence"/>
</dbReference>
<evidence type="ECO:0000313" key="1">
    <source>
        <dbReference type="EMBL" id="CAG8324476.1"/>
    </source>
</evidence>
<sequence length="167" mass="17637">MLYSLNTRHSIPSQYPPKTPKFYTQLSRFNSRILTYTFTMKFTISAIVSLLAVAVSAAPLEARQASTVSVVLSNDQSGATGTATFQPDNTDRSIFALYGSTPVGAGGTVKASSAFFNVAPVNINCVIINNGVTIATLTNDKSFADLDGNAGQATPVNLNGAIIRCHV</sequence>
<dbReference type="OrthoDB" id="3497702at2759"/>
<proteinExistence type="predicted"/>
<reference evidence="1" key="1">
    <citation type="submission" date="2021-07" db="EMBL/GenBank/DDBJ databases">
        <authorList>
            <person name="Branca A.L. A."/>
        </authorList>
    </citation>
    <scope>NUCLEOTIDE SEQUENCE</scope>
</reference>
<gene>
    <name evidence="1" type="ORF">PSALAMII_LOCUS2489</name>
</gene>
<protein>
    <submittedName>
        <fullName evidence="1">Uncharacterized protein</fullName>
    </submittedName>
</protein>
<evidence type="ECO:0000313" key="2">
    <source>
        <dbReference type="Proteomes" id="UP001152646"/>
    </source>
</evidence>